<reference evidence="4" key="2">
    <citation type="submission" date="2010-07" db="EMBL/GenBank/DDBJ databases">
        <authorList>
            <consortium name="The Broad Institute Genome Sequencing Platform"/>
            <consortium name="Broad Institute Genome Sequencing Center for Infectious Disease"/>
            <person name="Ma L.-J."/>
            <person name="Dead R."/>
            <person name="Young S."/>
            <person name="Zeng Q."/>
            <person name="Koehrsen M."/>
            <person name="Alvarado L."/>
            <person name="Berlin A."/>
            <person name="Chapman S.B."/>
            <person name="Chen Z."/>
            <person name="Freedman E."/>
            <person name="Gellesch M."/>
            <person name="Goldberg J."/>
            <person name="Griggs A."/>
            <person name="Gujja S."/>
            <person name="Heilman E.R."/>
            <person name="Heiman D."/>
            <person name="Hepburn T."/>
            <person name="Howarth C."/>
            <person name="Jen D."/>
            <person name="Larson L."/>
            <person name="Mehta T."/>
            <person name="Neiman D."/>
            <person name="Pearson M."/>
            <person name="Roberts A."/>
            <person name="Saif S."/>
            <person name="Shea T."/>
            <person name="Shenoy N."/>
            <person name="Sisk P."/>
            <person name="Stolte C."/>
            <person name="Sykes S."/>
            <person name="Walk T."/>
            <person name="White J."/>
            <person name="Yandava C."/>
            <person name="Haas B."/>
            <person name="Nusbaum C."/>
            <person name="Birren B."/>
        </authorList>
    </citation>
    <scope>NUCLEOTIDE SEQUENCE</scope>
    <source>
        <strain evidence="4">R3-111a-1</strain>
    </source>
</reference>
<dbReference type="Pfam" id="PF22974">
    <property type="entry name" value="DUF7029"/>
    <property type="match status" value="1"/>
</dbReference>
<dbReference type="VEuPathDB" id="FungiDB:GGTG_07181"/>
<proteinExistence type="predicted"/>
<reference evidence="5" key="4">
    <citation type="journal article" date="2015" name="G3 (Bethesda)">
        <title>Genome sequences of three phytopathogenic species of the Magnaporthaceae family of fungi.</title>
        <authorList>
            <person name="Okagaki L.H."/>
            <person name="Nunes C.C."/>
            <person name="Sailsbery J."/>
            <person name="Clay B."/>
            <person name="Brown D."/>
            <person name="John T."/>
            <person name="Oh Y."/>
            <person name="Young N."/>
            <person name="Fitzgerald M."/>
            <person name="Haas B.J."/>
            <person name="Zeng Q."/>
            <person name="Young S."/>
            <person name="Adiconis X."/>
            <person name="Fan L."/>
            <person name="Levin J.Z."/>
            <person name="Mitchell T.K."/>
            <person name="Okubara P.A."/>
            <person name="Farman M.L."/>
            <person name="Kohn L.M."/>
            <person name="Birren B."/>
            <person name="Ma L.-J."/>
            <person name="Dean R.A."/>
        </authorList>
    </citation>
    <scope>NUCLEOTIDE SEQUENCE</scope>
    <source>
        <strain evidence="5">R3-111a-1</strain>
    </source>
</reference>
<evidence type="ECO:0000313" key="6">
    <source>
        <dbReference type="Proteomes" id="UP000006039"/>
    </source>
</evidence>
<feature type="chain" id="PRO_5015094727" description="DUF7029 domain-containing protein" evidence="2">
    <location>
        <begin position="20"/>
        <end position="499"/>
    </location>
</feature>
<feature type="signal peptide" evidence="2">
    <location>
        <begin position="1"/>
        <end position="19"/>
    </location>
</feature>
<reference evidence="6" key="1">
    <citation type="submission" date="2010-07" db="EMBL/GenBank/DDBJ databases">
        <title>The genome sequence of Gaeumannomyces graminis var. tritici strain R3-111a-1.</title>
        <authorList>
            <consortium name="The Broad Institute Genome Sequencing Platform"/>
            <person name="Ma L.-J."/>
            <person name="Dead R."/>
            <person name="Young S."/>
            <person name="Zeng Q."/>
            <person name="Koehrsen M."/>
            <person name="Alvarado L."/>
            <person name="Berlin A."/>
            <person name="Chapman S.B."/>
            <person name="Chen Z."/>
            <person name="Freedman E."/>
            <person name="Gellesch M."/>
            <person name="Goldberg J."/>
            <person name="Griggs A."/>
            <person name="Gujja S."/>
            <person name="Heilman E.R."/>
            <person name="Heiman D."/>
            <person name="Hepburn T."/>
            <person name="Howarth C."/>
            <person name="Jen D."/>
            <person name="Larson L."/>
            <person name="Mehta T."/>
            <person name="Neiman D."/>
            <person name="Pearson M."/>
            <person name="Roberts A."/>
            <person name="Saif S."/>
            <person name="Shea T."/>
            <person name="Shenoy N."/>
            <person name="Sisk P."/>
            <person name="Stolte C."/>
            <person name="Sykes S."/>
            <person name="Walk T."/>
            <person name="White J."/>
            <person name="Yandava C."/>
            <person name="Haas B."/>
            <person name="Nusbaum C."/>
            <person name="Birren B."/>
        </authorList>
    </citation>
    <scope>NUCLEOTIDE SEQUENCE [LARGE SCALE GENOMIC DNA]</scope>
    <source>
        <strain evidence="6">R3-111a-1</strain>
    </source>
</reference>
<evidence type="ECO:0000256" key="1">
    <source>
        <dbReference type="SAM" id="MobiDB-lite"/>
    </source>
</evidence>
<dbReference type="eggNOG" id="ENOG502SNFF">
    <property type="taxonomic scope" value="Eukaryota"/>
</dbReference>
<dbReference type="HOGENOM" id="CLU_023307_1_0_1"/>
<reference evidence="4" key="3">
    <citation type="submission" date="2010-09" db="EMBL/GenBank/DDBJ databases">
        <title>Annotation of Gaeumannomyces graminis var. tritici R3-111a-1.</title>
        <authorList>
            <consortium name="The Broad Institute Genome Sequencing Platform"/>
            <person name="Ma L.-J."/>
            <person name="Dead R."/>
            <person name="Young S.K."/>
            <person name="Zeng Q."/>
            <person name="Gargeya S."/>
            <person name="Fitzgerald M."/>
            <person name="Haas B."/>
            <person name="Abouelleil A."/>
            <person name="Alvarado L."/>
            <person name="Arachchi H.M."/>
            <person name="Berlin A."/>
            <person name="Brown A."/>
            <person name="Chapman S.B."/>
            <person name="Chen Z."/>
            <person name="Dunbar C."/>
            <person name="Freedman E."/>
            <person name="Gearin G."/>
            <person name="Gellesch M."/>
            <person name="Goldberg J."/>
            <person name="Griggs A."/>
            <person name="Gujja S."/>
            <person name="Heiman D."/>
            <person name="Howarth C."/>
            <person name="Larson L."/>
            <person name="Lui A."/>
            <person name="MacDonald P.J.P."/>
            <person name="Mehta T."/>
            <person name="Montmayeur A."/>
            <person name="Murphy C."/>
            <person name="Neiman D."/>
            <person name="Pearson M."/>
            <person name="Priest M."/>
            <person name="Roberts A."/>
            <person name="Saif S."/>
            <person name="Shea T."/>
            <person name="Shenoy N."/>
            <person name="Sisk P."/>
            <person name="Stolte C."/>
            <person name="Sykes S."/>
            <person name="Yandava C."/>
            <person name="Wortman J."/>
            <person name="Nusbaum C."/>
            <person name="Birren B."/>
        </authorList>
    </citation>
    <scope>NUCLEOTIDE SEQUENCE</scope>
    <source>
        <strain evidence="4">R3-111a-1</strain>
    </source>
</reference>
<evidence type="ECO:0000259" key="3">
    <source>
        <dbReference type="Pfam" id="PF22974"/>
    </source>
</evidence>
<sequence>MHFSLSTLIVAQAVTGLAAVMPLPKSAPLPEGATVWRPLVGRQLTAPRLIPATAVSLVYTPAPPLYSPVPGRPAPITASKDRAVVTGNMKIPSVVLEAVTATVSCTTSQVSVVFKNDAGLADAKKWPTKDLLLLTTEAGGCAKPGERGVWIISGSKFDDKAKSGVFAAKQTSLTEQLSDVDITFKTAGAPKTKRGLDLKLNADLSGKNIIKQGPFSMDADVAKYTGDILISGGLKFDFLKLKLTSMFIDLNYDSIFDLNLTTSVKSGKDLAKWDIKPISQSVSAFTIPGVLDVGPILEFGLGAEIGVKGSVVLKTDIHTEFKGSSVHINFLDTKKNVAKNWTPVSTVKNELDIQTSLQMNPYVSAQVGLGVKAFGGKVDLTGSVTAKATMVNSFNVQADVAFTSAITDVKFVAPTNVKACPNGAWFASTLDTSVVAAVGTLAKADLFKNQLPIYKSACWSFAPGKPAPGKPAPGKPAPGKPAAGKPAAGKRDQLEIAAF</sequence>
<dbReference type="AlphaFoldDB" id="J3P0Y5"/>
<dbReference type="STRING" id="644352.J3P0Y5"/>
<evidence type="ECO:0000256" key="2">
    <source>
        <dbReference type="SAM" id="SignalP"/>
    </source>
</evidence>
<dbReference type="RefSeq" id="XP_009223269.1">
    <property type="nucleotide sequence ID" value="XM_009225005.1"/>
</dbReference>
<dbReference type="Proteomes" id="UP000006039">
    <property type="component" value="Unassembled WGS sequence"/>
</dbReference>
<feature type="domain" description="DUF7029" evidence="3">
    <location>
        <begin position="88"/>
        <end position="180"/>
    </location>
</feature>
<evidence type="ECO:0000313" key="5">
    <source>
        <dbReference type="EnsemblFungi" id="EJT77269"/>
    </source>
</evidence>
<protein>
    <recommendedName>
        <fullName evidence="3">DUF7029 domain-containing protein</fullName>
    </recommendedName>
</protein>
<feature type="region of interest" description="Disordered" evidence="1">
    <location>
        <begin position="465"/>
        <end position="499"/>
    </location>
</feature>
<dbReference type="InterPro" id="IPR054293">
    <property type="entry name" value="DUF7029"/>
</dbReference>
<dbReference type="EMBL" id="GL385397">
    <property type="protein sequence ID" value="EJT77269.1"/>
    <property type="molecule type" value="Genomic_DNA"/>
</dbReference>
<keyword evidence="6" id="KW-1185">Reference proteome</keyword>
<organism evidence="4">
    <name type="scientific">Gaeumannomyces tritici (strain R3-111a-1)</name>
    <name type="common">Wheat and barley take-all root rot fungus</name>
    <name type="synonym">Gaeumannomyces graminis var. tritici</name>
    <dbReference type="NCBI Taxonomy" id="644352"/>
    <lineage>
        <taxon>Eukaryota</taxon>
        <taxon>Fungi</taxon>
        <taxon>Dikarya</taxon>
        <taxon>Ascomycota</taxon>
        <taxon>Pezizomycotina</taxon>
        <taxon>Sordariomycetes</taxon>
        <taxon>Sordariomycetidae</taxon>
        <taxon>Magnaporthales</taxon>
        <taxon>Magnaporthaceae</taxon>
        <taxon>Gaeumannomyces</taxon>
    </lineage>
</organism>
<name>J3P0Y5_GAET3</name>
<dbReference type="OrthoDB" id="160645at2759"/>
<feature type="compositionally biased region" description="Pro residues" evidence="1">
    <location>
        <begin position="465"/>
        <end position="479"/>
    </location>
</feature>
<reference evidence="5" key="5">
    <citation type="submission" date="2018-04" db="UniProtKB">
        <authorList>
            <consortium name="EnsemblFungi"/>
        </authorList>
    </citation>
    <scope>IDENTIFICATION</scope>
    <source>
        <strain evidence="5">R3-111a-1</strain>
    </source>
</reference>
<dbReference type="GeneID" id="20347639"/>
<accession>J3P0Y5</accession>
<dbReference type="EnsemblFungi" id="EJT77269">
    <property type="protein sequence ID" value="EJT77269"/>
    <property type="gene ID" value="GGTG_07181"/>
</dbReference>
<gene>
    <name evidence="5" type="primary">20347639</name>
    <name evidence="4" type="ORF">GGTG_07181</name>
</gene>
<evidence type="ECO:0000313" key="4">
    <source>
        <dbReference type="EMBL" id="EJT77269.1"/>
    </source>
</evidence>
<keyword evidence="2" id="KW-0732">Signal</keyword>
<feature type="compositionally biased region" description="Basic and acidic residues" evidence="1">
    <location>
        <begin position="489"/>
        <end position="499"/>
    </location>
</feature>